<dbReference type="Proteomes" id="UP000179164">
    <property type="component" value="Unassembled WGS sequence"/>
</dbReference>
<dbReference type="EMBL" id="MHKE01000002">
    <property type="protein sequence ID" value="OGY85059.1"/>
    <property type="molecule type" value="Genomic_DNA"/>
</dbReference>
<feature type="transmembrane region" description="Helical" evidence="8">
    <location>
        <begin position="274"/>
        <end position="295"/>
    </location>
</feature>
<keyword evidence="4" id="KW-0808">Transferase</keyword>
<keyword evidence="6 8" id="KW-1133">Transmembrane helix</keyword>
<dbReference type="AlphaFoldDB" id="A0A1G2B8Y2"/>
<evidence type="ECO:0000256" key="7">
    <source>
        <dbReference type="ARBA" id="ARBA00023136"/>
    </source>
</evidence>
<evidence type="ECO:0000256" key="5">
    <source>
        <dbReference type="ARBA" id="ARBA00022692"/>
    </source>
</evidence>
<reference evidence="9 10" key="1">
    <citation type="journal article" date="2016" name="Nat. Commun.">
        <title>Thousands of microbial genomes shed light on interconnected biogeochemical processes in an aquifer system.</title>
        <authorList>
            <person name="Anantharaman K."/>
            <person name="Brown C.T."/>
            <person name="Hug L.A."/>
            <person name="Sharon I."/>
            <person name="Castelle C.J."/>
            <person name="Probst A.J."/>
            <person name="Thomas B.C."/>
            <person name="Singh A."/>
            <person name="Wilkins M.J."/>
            <person name="Karaoz U."/>
            <person name="Brodie E.L."/>
            <person name="Williams K.H."/>
            <person name="Hubbard S.S."/>
            <person name="Banfield J.F."/>
        </authorList>
    </citation>
    <scope>NUCLEOTIDE SEQUENCE [LARGE SCALE GENOMIC DNA]</scope>
</reference>
<dbReference type="GO" id="GO:0009103">
    <property type="term" value="P:lipopolysaccharide biosynthetic process"/>
    <property type="evidence" value="ECO:0007669"/>
    <property type="project" value="UniProtKB-ARBA"/>
</dbReference>
<evidence type="ECO:0000256" key="8">
    <source>
        <dbReference type="SAM" id="Phobius"/>
    </source>
</evidence>
<evidence type="ECO:0000256" key="4">
    <source>
        <dbReference type="ARBA" id="ARBA00022679"/>
    </source>
</evidence>
<evidence type="ECO:0000256" key="1">
    <source>
        <dbReference type="ARBA" id="ARBA00004651"/>
    </source>
</evidence>
<feature type="transmembrane region" description="Helical" evidence="8">
    <location>
        <begin position="81"/>
        <end position="99"/>
    </location>
</feature>
<feature type="transmembrane region" description="Helical" evidence="8">
    <location>
        <begin position="58"/>
        <end position="75"/>
    </location>
</feature>
<keyword evidence="5 8" id="KW-0812">Transmembrane</keyword>
<gene>
    <name evidence="9" type="ORF">A2898_02945</name>
</gene>
<dbReference type="PANTHER" id="PTHR33908">
    <property type="entry name" value="MANNOSYLTRANSFERASE YKCB-RELATED"/>
    <property type="match status" value="1"/>
</dbReference>
<feature type="transmembrane region" description="Helical" evidence="8">
    <location>
        <begin position="315"/>
        <end position="334"/>
    </location>
</feature>
<dbReference type="PANTHER" id="PTHR33908:SF11">
    <property type="entry name" value="MEMBRANE PROTEIN"/>
    <property type="match status" value="1"/>
</dbReference>
<feature type="transmembrane region" description="Helical" evidence="8">
    <location>
        <begin position="346"/>
        <end position="365"/>
    </location>
</feature>
<organism evidence="9 10">
    <name type="scientific">Candidatus Kerfeldbacteria bacterium RIFCSPLOWO2_01_FULL_48_11</name>
    <dbReference type="NCBI Taxonomy" id="1798543"/>
    <lineage>
        <taxon>Bacteria</taxon>
        <taxon>Candidatus Kerfeldiibacteriota</taxon>
    </lineage>
</organism>
<keyword evidence="2" id="KW-1003">Cell membrane</keyword>
<feature type="transmembrane region" description="Helical" evidence="8">
    <location>
        <begin position="111"/>
        <end position="127"/>
    </location>
</feature>
<keyword evidence="3" id="KW-0328">Glycosyltransferase</keyword>
<dbReference type="GO" id="GO:0005886">
    <property type="term" value="C:plasma membrane"/>
    <property type="evidence" value="ECO:0007669"/>
    <property type="project" value="UniProtKB-SubCell"/>
</dbReference>
<dbReference type="InterPro" id="IPR050297">
    <property type="entry name" value="LipidA_mod_glycosyltrf_83"/>
</dbReference>
<feature type="transmembrane region" description="Helical" evidence="8">
    <location>
        <begin position="26"/>
        <end position="51"/>
    </location>
</feature>
<evidence type="ECO:0008006" key="11">
    <source>
        <dbReference type="Google" id="ProtNLM"/>
    </source>
</evidence>
<evidence type="ECO:0000256" key="3">
    <source>
        <dbReference type="ARBA" id="ARBA00022676"/>
    </source>
</evidence>
<proteinExistence type="predicted"/>
<dbReference type="GO" id="GO:0016763">
    <property type="term" value="F:pentosyltransferase activity"/>
    <property type="evidence" value="ECO:0007669"/>
    <property type="project" value="TreeGrafter"/>
</dbReference>
<feature type="transmembrane region" description="Helical" evidence="8">
    <location>
        <begin position="133"/>
        <end position="149"/>
    </location>
</feature>
<feature type="transmembrane region" description="Helical" evidence="8">
    <location>
        <begin position="156"/>
        <end position="178"/>
    </location>
</feature>
<sequence>MAVRGGELIPGSFLGMPLLYGSIAKVFGIGSILKITPILAVIGAVFFYFLIKDIFLERIATISTLLLLILPPFFLYSSRGMFHNVPFVSFFIVGLFFLVHQFLYPLTLKKRLLFLSLSGVCTGLSLALRTSEIFWVLAVFAIIFLSNLRRLSLVQLVFWVVSFFAVMTPILVANTHIYGSALSFAYSFEHEGTSSMLTSGPSLLQNIGKAILPFGINFSTMKYATYDYLLLAFGWWALFTITGAVWILRDIVLAFIKKYTTWLGGPWRSTSMPVLIYTLLFLTVSLVLVVFYGSFEISEYFDKSVIILGSSYIRYWLPVYIFGIPFVVVSLFRLGRLVRNKWISNVIQIGVSFVIIVTSLHFTFLDPLYGIAATKKNTQNNIHIRESILSSTEEDSIVITGNADKVIFPERRVIVDLPLKTDGDLATLRLMLKTTRIYVYTNPLNTDVIHLREHLIQAGFTLSYVTNLTMVGETLEEVLLD</sequence>
<comment type="subcellular location">
    <subcellularLocation>
        <location evidence="1">Cell membrane</location>
        <topology evidence="1">Multi-pass membrane protein</topology>
    </subcellularLocation>
</comment>
<accession>A0A1G2B8Y2</accession>
<evidence type="ECO:0000256" key="6">
    <source>
        <dbReference type="ARBA" id="ARBA00022989"/>
    </source>
</evidence>
<protein>
    <recommendedName>
        <fullName evidence="11">Glycosyltransferase RgtA/B/C/D-like domain-containing protein</fullName>
    </recommendedName>
</protein>
<feature type="transmembrane region" description="Helical" evidence="8">
    <location>
        <begin position="228"/>
        <end position="248"/>
    </location>
</feature>
<keyword evidence="7 8" id="KW-0472">Membrane</keyword>
<name>A0A1G2B8Y2_9BACT</name>
<dbReference type="STRING" id="1798543.A2898_02945"/>
<evidence type="ECO:0000313" key="10">
    <source>
        <dbReference type="Proteomes" id="UP000179164"/>
    </source>
</evidence>
<comment type="caution">
    <text evidence="9">The sequence shown here is derived from an EMBL/GenBank/DDBJ whole genome shotgun (WGS) entry which is preliminary data.</text>
</comment>
<evidence type="ECO:0000256" key="2">
    <source>
        <dbReference type="ARBA" id="ARBA00022475"/>
    </source>
</evidence>
<evidence type="ECO:0000313" key="9">
    <source>
        <dbReference type="EMBL" id="OGY85059.1"/>
    </source>
</evidence>